<feature type="compositionally biased region" description="Basic and acidic residues" evidence="5">
    <location>
        <begin position="121"/>
        <end position="134"/>
    </location>
</feature>
<evidence type="ECO:0000256" key="5">
    <source>
        <dbReference type="SAM" id="MobiDB-lite"/>
    </source>
</evidence>
<dbReference type="PANTHER" id="PTHR13408:SF0">
    <property type="entry name" value="DNA-DIRECTED RNA POLYMERASE III SUBUNIT RPC4"/>
    <property type="match status" value="1"/>
</dbReference>
<feature type="region of interest" description="Disordered" evidence="5">
    <location>
        <begin position="1"/>
        <end position="31"/>
    </location>
</feature>
<dbReference type="GO" id="GO:0005666">
    <property type="term" value="C:RNA polymerase III complex"/>
    <property type="evidence" value="ECO:0007669"/>
    <property type="project" value="InterPro"/>
</dbReference>
<feature type="compositionally biased region" description="Polar residues" evidence="5">
    <location>
        <begin position="1"/>
        <end position="10"/>
    </location>
</feature>
<evidence type="ECO:0000256" key="4">
    <source>
        <dbReference type="ARBA" id="ARBA00023242"/>
    </source>
</evidence>
<name>A0A1V9XLL7_9ACAR</name>
<protein>
    <submittedName>
        <fullName evidence="6">Uncharacterized protein</fullName>
    </submittedName>
</protein>
<keyword evidence="2" id="KW-0240">DNA-directed RNA polymerase</keyword>
<evidence type="ECO:0000256" key="3">
    <source>
        <dbReference type="ARBA" id="ARBA00023163"/>
    </source>
</evidence>
<dbReference type="InterPro" id="IPR007811">
    <property type="entry name" value="RPC4"/>
</dbReference>
<evidence type="ECO:0000256" key="2">
    <source>
        <dbReference type="ARBA" id="ARBA00022478"/>
    </source>
</evidence>
<dbReference type="EMBL" id="MNPL01007986">
    <property type="protein sequence ID" value="OQR74430.1"/>
    <property type="molecule type" value="Genomic_DNA"/>
</dbReference>
<dbReference type="GO" id="GO:0003677">
    <property type="term" value="F:DNA binding"/>
    <property type="evidence" value="ECO:0007669"/>
    <property type="project" value="InterPro"/>
</dbReference>
<sequence length="289" mass="31572">ANPTVLGNSWSTGAGVGKSGGSSTSVCKDSSLPKYIPIPQEDCENTDETINRLTRANFVDYGDDNDECELPLMIPLTTARYGTTCKVEDYTSLDDAVRTLHDEDNNDDSGSQDFAMDIDGSEGKKPLKVEKPDLEADPSVVARNLLSTLCLGHGAAEADDEGKTVTVFQLPRLPGPSKASQEEERRVLPKDSKNSKTQNEISQQYQLKNLSKGYLGRLQVLRDGRVRMISGRVVMELQMVSELPLYQELVEVQGRMMLSLAKVENKVVCRLNPNDLVGQDSGTNSSSVV</sequence>
<accession>A0A1V9XLL7</accession>
<dbReference type="PANTHER" id="PTHR13408">
    <property type="entry name" value="DNA-DIRECTED RNA POLYMERASE III"/>
    <property type="match status" value="1"/>
</dbReference>
<keyword evidence="7" id="KW-1185">Reference proteome</keyword>
<feature type="non-terminal residue" evidence="6">
    <location>
        <position position="1"/>
    </location>
</feature>
<gene>
    <name evidence="6" type="ORF">BIW11_09078</name>
</gene>
<evidence type="ECO:0000313" key="7">
    <source>
        <dbReference type="Proteomes" id="UP000192247"/>
    </source>
</evidence>
<dbReference type="Pfam" id="PF05132">
    <property type="entry name" value="RNA_pol_Rpc4"/>
    <property type="match status" value="1"/>
</dbReference>
<comment type="subcellular location">
    <subcellularLocation>
        <location evidence="1">Nucleus</location>
    </subcellularLocation>
</comment>
<keyword evidence="4" id="KW-0539">Nucleus</keyword>
<dbReference type="Proteomes" id="UP000192247">
    <property type="component" value="Unassembled WGS sequence"/>
</dbReference>
<dbReference type="AlphaFoldDB" id="A0A1V9XLL7"/>
<dbReference type="OrthoDB" id="5836119at2759"/>
<keyword evidence="3" id="KW-0804">Transcription</keyword>
<dbReference type="GO" id="GO:0042797">
    <property type="term" value="P:tRNA transcription by RNA polymerase III"/>
    <property type="evidence" value="ECO:0007669"/>
    <property type="project" value="TreeGrafter"/>
</dbReference>
<comment type="caution">
    <text evidence="6">The sequence shown here is derived from an EMBL/GenBank/DDBJ whole genome shotgun (WGS) entry which is preliminary data.</text>
</comment>
<feature type="region of interest" description="Disordered" evidence="5">
    <location>
        <begin position="101"/>
        <end position="134"/>
    </location>
</feature>
<feature type="region of interest" description="Disordered" evidence="5">
    <location>
        <begin position="171"/>
        <end position="201"/>
    </location>
</feature>
<evidence type="ECO:0000313" key="6">
    <source>
        <dbReference type="EMBL" id="OQR74430.1"/>
    </source>
</evidence>
<evidence type="ECO:0000256" key="1">
    <source>
        <dbReference type="ARBA" id="ARBA00004123"/>
    </source>
</evidence>
<organism evidence="6 7">
    <name type="scientific">Tropilaelaps mercedesae</name>
    <dbReference type="NCBI Taxonomy" id="418985"/>
    <lineage>
        <taxon>Eukaryota</taxon>
        <taxon>Metazoa</taxon>
        <taxon>Ecdysozoa</taxon>
        <taxon>Arthropoda</taxon>
        <taxon>Chelicerata</taxon>
        <taxon>Arachnida</taxon>
        <taxon>Acari</taxon>
        <taxon>Parasitiformes</taxon>
        <taxon>Mesostigmata</taxon>
        <taxon>Gamasina</taxon>
        <taxon>Dermanyssoidea</taxon>
        <taxon>Laelapidae</taxon>
        <taxon>Tropilaelaps</taxon>
    </lineage>
</organism>
<dbReference type="InParanoid" id="A0A1V9XLL7"/>
<reference evidence="6 7" key="1">
    <citation type="journal article" date="2017" name="Gigascience">
        <title>Draft genome of the honey bee ectoparasitic mite, Tropilaelaps mercedesae, is shaped by the parasitic life history.</title>
        <authorList>
            <person name="Dong X."/>
            <person name="Armstrong S.D."/>
            <person name="Xia D."/>
            <person name="Makepeace B.L."/>
            <person name="Darby A.C."/>
            <person name="Kadowaki T."/>
        </authorList>
    </citation>
    <scope>NUCLEOTIDE SEQUENCE [LARGE SCALE GENOMIC DNA]</scope>
    <source>
        <strain evidence="6">Wuxi-XJTLU</strain>
    </source>
</reference>
<feature type="compositionally biased region" description="Basic and acidic residues" evidence="5">
    <location>
        <begin position="180"/>
        <end position="194"/>
    </location>
</feature>
<proteinExistence type="predicted"/>